<dbReference type="OMA" id="PIKCVAC"/>
<feature type="domain" description="4Fe-4S ferredoxin-type" evidence="8">
    <location>
        <begin position="109"/>
        <end position="142"/>
    </location>
</feature>
<dbReference type="PROSITE" id="PS51379">
    <property type="entry name" value="4FE4S_FER_2"/>
    <property type="match status" value="2"/>
</dbReference>
<accession>A0A098AWA5</accession>
<keyword evidence="4" id="KW-0677">Repeat</keyword>
<dbReference type="Proteomes" id="UP000054623">
    <property type="component" value="Unassembled WGS sequence"/>
</dbReference>
<proteinExistence type="predicted"/>
<dbReference type="GO" id="GO:0046872">
    <property type="term" value="F:metal ion binding"/>
    <property type="evidence" value="ECO:0007669"/>
    <property type="project" value="UniProtKB-KW"/>
</dbReference>
<dbReference type="EMBL" id="LOCK01000039">
    <property type="protein sequence ID" value="KTE90342.1"/>
    <property type="molecule type" value="Genomic_DNA"/>
</dbReference>
<evidence type="ECO:0000256" key="4">
    <source>
        <dbReference type="ARBA" id="ARBA00022737"/>
    </source>
</evidence>
<evidence type="ECO:0000313" key="10">
    <source>
        <dbReference type="EMBL" id="KTE90342.1"/>
    </source>
</evidence>
<dbReference type="OrthoDB" id="368873at2"/>
<dbReference type="InterPro" id="IPR050954">
    <property type="entry name" value="ET_IronSulfur_Cluster-Binding"/>
</dbReference>
<dbReference type="RefSeq" id="WP_005814063.1">
    <property type="nucleotide sequence ID" value="NZ_CABKQQ010000051.1"/>
</dbReference>
<evidence type="ECO:0000313" key="11">
    <source>
        <dbReference type="Proteomes" id="UP000054623"/>
    </source>
</evidence>
<keyword evidence="5" id="KW-0249">Electron transport</keyword>
<reference evidence="9" key="1">
    <citation type="submission" date="2014-07" db="EMBL/GenBank/DDBJ databases">
        <authorList>
            <person name="Hornung V.Bastian."/>
        </authorList>
    </citation>
    <scope>NUCLEOTIDE SEQUENCE</scope>
    <source>
        <strain evidence="9">PCE-S</strain>
    </source>
</reference>
<name>A0A098AWA5_DESHA</name>
<dbReference type="Gene3D" id="3.30.70.20">
    <property type="match status" value="2"/>
</dbReference>
<dbReference type="PATRIC" id="fig|49338.4.peg.1101"/>
<feature type="domain" description="4Fe-4S ferredoxin-type" evidence="8">
    <location>
        <begin position="3"/>
        <end position="34"/>
    </location>
</feature>
<evidence type="ECO:0000256" key="3">
    <source>
        <dbReference type="ARBA" id="ARBA00022723"/>
    </source>
</evidence>
<keyword evidence="2" id="KW-0004">4Fe-4S</keyword>
<dbReference type="SUPFAM" id="SSF54862">
    <property type="entry name" value="4Fe-4S ferredoxins"/>
    <property type="match status" value="1"/>
</dbReference>
<keyword evidence="3" id="KW-0479">Metal-binding</keyword>
<reference evidence="10 11" key="2">
    <citation type="submission" date="2015-12" db="EMBL/GenBank/DDBJ databases">
        <title>Draft Genome Sequence of Desulfitobacterium hafniense Strain DH, a Sulfate-reducing Bacterium Isolated from Paddy Soils.</title>
        <authorList>
            <person name="Bao P."/>
            <person name="Zhang X."/>
            <person name="Li G."/>
        </authorList>
    </citation>
    <scope>NUCLEOTIDE SEQUENCE [LARGE SCALE GENOMIC DNA]</scope>
    <source>
        <strain evidence="10 11">DH</strain>
    </source>
</reference>
<keyword evidence="1" id="KW-0813">Transport</keyword>
<evidence type="ECO:0000256" key="1">
    <source>
        <dbReference type="ARBA" id="ARBA00022448"/>
    </source>
</evidence>
<keyword evidence="6" id="KW-0408">Iron</keyword>
<sequence>MPKQLHIRYDLCTGCRACELACALKKEAAFWTETASIRVRQVGTGPLDIPVFCHQCSDHPCVQACPAADKALWADEEGIVRVQEGFCFRSRGIDCQRCRRACPGNSIAYHPVSNLPMFCDRCGGEPECARVCASGALAVTNNESFDGKHYALPEEQIVNDLYLRLYGTRIVR</sequence>
<dbReference type="CDD" id="cd10550">
    <property type="entry name" value="DMSOR_beta_like"/>
    <property type="match status" value="1"/>
</dbReference>
<keyword evidence="7" id="KW-0411">Iron-sulfur</keyword>
<evidence type="ECO:0000259" key="8">
    <source>
        <dbReference type="PROSITE" id="PS51379"/>
    </source>
</evidence>
<gene>
    <name evidence="10" type="ORF">AT727_07035</name>
    <name evidence="9" type="ORF">DPCES_1017</name>
</gene>
<dbReference type="AlphaFoldDB" id="A0A098AWA5"/>
<organism evidence="9">
    <name type="scientific">Desulfitobacterium hafniense</name>
    <name type="common">Desulfitobacterium frappieri</name>
    <dbReference type="NCBI Taxonomy" id="49338"/>
    <lineage>
        <taxon>Bacteria</taxon>
        <taxon>Bacillati</taxon>
        <taxon>Bacillota</taxon>
        <taxon>Clostridia</taxon>
        <taxon>Eubacteriales</taxon>
        <taxon>Desulfitobacteriaceae</taxon>
        <taxon>Desulfitobacterium</taxon>
    </lineage>
</organism>
<dbReference type="GO" id="GO:0051539">
    <property type="term" value="F:4 iron, 4 sulfur cluster binding"/>
    <property type="evidence" value="ECO:0007669"/>
    <property type="project" value="UniProtKB-KW"/>
</dbReference>
<dbReference type="EMBL" id="LK996017">
    <property type="protein sequence ID" value="CDX00904.1"/>
    <property type="molecule type" value="Genomic_DNA"/>
</dbReference>
<dbReference type="Pfam" id="PF13247">
    <property type="entry name" value="Fer4_11"/>
    <property type="match status" value="1"/>
</dbReference>
<protein>
    <submittedName>
        <fullName evidence="9 10">4Fe-4S ferredoxin</fullName>
    </submittedName>
</protein>
<dbReference type="PANTHER" id="PTHR43177:SF5">
    <property type="entry name" value="ANAEROBIC DIMETHYL SULFOXIDE REDUCTASE CHAIN B-RELATED"/>
    <property type="match status" value="1"/>
</dbReference>
<evidence type="ECO:0000313" key="9">
    <source>
        <dbReference type="EMBL" id="CDX00904.1"/>
    </source>
</evidence>
<evidence type="ECO:0000256" key="7">
    <source>
        <dbReference type="ARBA" id="ARBA00023014"/>
    </source>
</evidence>
<evidence type="ECO:0000256" key="2">
    <source>
        <dbReference type="ARBA" id="ARBA00022485"/>
    </source>
</evidence>
<dbReference type="PANTHER" id="PTHR43177">
    <property type="entry name" value="PROTEIN NRFC"/>
    <property type="match status" value="1"/>
</dbReference>
<evidence type="ECO:0000256" key="6">
    <source>
        <dbReference type="ARBA" id="ARBA00023004"/>
    </source>
</evidence>
<evidence type="ECO:0000256" key="5">
    <source>
        <dbReference type="ARBA" id="ARBA00022982"/>
    </source>
</evidence>
<dbReference type="InterPro" id="IPR017896">
    <property type="entry name" value="4Fe4S_Fe-S-bd"/>
</dbReference>